<dbReference type="InterPro" id="IPR023485">
    <property type="entry name" value="Ptyr_pPase"/>
</dbReference>
<feature type="active site" description="Nucleophile" evidence="5">
    <location>
        <position position="9"/>
    </location>
</feature>
<sequence length="160" mass="18068">MKKYLLFVCLGNICRSPAAEGVMKSVVADDPRLDGFVEIDSAGIGAWHTGQLPDSRMRKCGASRGYDFSSRARQVKPQDFDRFNYVFAMDHENVADLNGVARNATDRKKILCLADYLTDHRDYHTVPDPYYGTQKDFEIALDLIEDACKEVARLLAEEKL</sequence>
<reference evidence="7 8" key="1">
    <citation type="submission" date="2015-01" db="EMBL/GenBank/DDBJ databases">
        <title>Comparative genomics of non-oral Prevotella species.</title>
        <authorList>
            <person name="Accetto T."/>
            <person name="Nograsek B."/>
            <person name="Avgustin G."/>
        </authorList>
    </citation>
    <scope>NUCLEOTIDE SEQUENCE [LARGE SCALE GENOMIC DNA]</scope>
    <source>
        <strain evidence="7 8">P5-119</strain>
    </source>
</reference>
<proteinExistence type="inferred from homology"/>
<keyword evidence="3" id="KW-0378">Hydrolase</keyword>
<accession>A0A0D0IX03</accession>
<evidence type="ECO:0000313" key="7">
    <source>
        <dbReference type="EMBL" id="KIP59699.1"/>
    </source>
</evidence>
<keyword evidence="4" id="KW-0904">Protein phosphatase</keyword>
<dbReference type="STRING" id="1602171.ST44_13040"/>
<dbReference type="Pfam" id="PF01451">
    <property type="entry name" value="LMWPc"/>
    <property type="match status" value="1"/>
</dbReference>
<dbReference type="PANTHER" id="PTHR11717">
    <property type="entry name" value="LOW MOLECULAR WEIGHT PROTEIN TYROSINE PHOSPHATASE"/>
    <property type="match status" value="1"/>
</dbReference>
<feature type="active site" description="Proton donor" evidence="5">
    <location>
        <position position="128"/>
    </location>
</feature>
<feature type="active site" evidence="5">
    <location>
        <position position="15"/>
    </location>
</feature>
<comment type="similarity">
    <text evidence="1">Belongs to the low molecular weight phosphotyrosine protein phosphatase family.</text>
</comment>
<dbReference type="Gene3D" id="3.40.50.2300">
    <property type="match status" value="1"/>
</dbReference>
<evidence type="ECO:0000256" key="5">
    <source>
        <dbReference type="PIRSR" id="PIRSR617867-1"/>
    </source>
</evidence>
<dbReference type="PANTHER" id="PTHR11717:SF7">
    <property type="entry name" value="LOW MOLECULAR WEIGHT PHOSPHOTYROSINE PROTEIN PHOSPHATASE"/>
    <property type="match status" value="1"/>
</dbReference>
<dbReference type="PRINTS" id="PR00719">
    <property type="entry name" value="LMWPTPASE"/>
</dbReference>
<gene>
    <name evidence="7" type="ORF">ST44_13040</name>
</gene>
<keyword evidence="8" id="KW-1185">Reference proteome</keyword>
<evidence type="ECO:0000313" key="8">
    <source>
        <dbReference type="Proteomes" id="UP000032046"/>
    </source>
</evidence>
<dbReference type="AlphaFoldDB" id="A0A0D0IX03"/>
<dbReference type="EC" id="3.1.3.48" evidence="2"/>
<dbReference type="InterPro" id="IPR050438">
    <property type="entry name" value="LMW_PTPase"/>
</dbReference>
<protein>
    <recommendedName>
        <fullName evidence="2">protein-tyrosine-phosphatase</fullName>
        <ecNumber evidence="2">3.1.3.48</ecNumber>
    </recommendedName>
</protein>
<dbReference type="GO" id="GO:0004725">
    <property type="term" value="F:protein tyrosine phosphatase activity"/>
    <property type="evidence" value="ECO:0007669"/>
    <property type="project" value="UniProtKB-EC"/>
</dbReference>
<name>A0A0D0IX03_9BACT</name>
<dbReference type="SUPFAM" id="SSF52788">
    <property type="entry name" value="Phosphotyrosine protein phosphatases I"/>
    <property type="match status" value="1"/>
</dbReference>
<evidence type="ECO:0000259" key="6">
    <source>
        <dbReference type="SMART" id="SM00226"/>
    </source>
</evidence>
<dbReference type="SMART" id="SM00226">
    <property type="entry name" value="LMWPc"/>
    <property type="match status" value="1"/>
</dbReference>
<evidence type="ECO:0000256" key="1">
    <source>
        <dbReference type="ARBA" id="ARBA00011063"/>
    </source>
</evidence>
<evidence type="ECO:0000256" key="4">
    <source>
        <dbReference type="ARBA" id="ARBA00022912"/>
    </source>
</evidence>
<evidence type="ECO:0000256" key="3">
    <source>
        <dbReference type="ARBA" id="ARBA00022801"/>
    </source>
</evidence>
<dbReference type="Proteomes" id="UP000032046">
    <property type="component" value="Unassembled WGS sequence"/>
</dbReference>
<dbReference type="InterPro" id="IPR036196">
    <property type="entry name" value="Ptyr_pPase_sf"/>
</dbReference>
<dbReference type="InterPro" id="IPR017867">
    <property type="entry name" value="Tyr_phospatase_low_mol_wt"/>
</dbReference>
<evidence type="ECO:0000256" key="2">
    <source>
        <dbReference type="ARBA" id="ARBA00013064"/>
    </source>
</evidence>
<organism evidence="7 8">
    <name type="scientific">Prevotella pectinovora</name>
    <dbReference type="NCBI Taxonomy" id="1602169"/>
    <lineage>
        <taxon>Bacteria</taxon>
        <taxon>Pseudomonadati</taxon>
        <taxon>Bacteroidota</taxon>
        <taxon>Bacteroidia</taxon>
        <taxon>Bacteroidales</taxon>
        <taxon>Prevotellaceae</taxon>
        <taxon>Prevotella</taxon>
    </lineage>
</organism>
<feature type="domain" description="Phosphotyrosine protein phosphatase I" evidence="6">
    <location>
        <begin position="3"/>
        <end position="154"/>
    </location>
</feature>
<dbReference type="EMBL" id="JXQK01000091">
    <property type="protein sequence ID" value="KIP59699.1"/>
    <property type="molecule type" value="Genomic_DNA"/>
</dbReference>
<dbReference type="CDD" id="cd16343">
    <property type="entry name" value="LMWPTP"/>
    <property type="match status" value="1"/>
</dbReference>
<comment type="caution">
    <text evidence="7">The sequence shown here is derived from an EMBL/GenBank/DDBJ whole genome shotgun (WGS) entry which is preliminary data.</text>
</comment>